<dbReference type="GO" id="GO:0022857">
    <property type="term" value="F:transmembrane transporter activity"/>
    <property type="evidence" value="ECO:0007669"/>
    <property type="project" value="InterPro"/>
</dbReference>
<sequence length="323" mass="34943">MIFSRPRLILAAVLLTAAGSPAFAKCGNVTITEMNWSSAAVVTSISKFLMEQGYNCTVTTVPSGTVTAITSVAETGEPDIVTELWLSGVPAYAELEAAGKIRTLTHVLSEGGVDAWWVPQYLIDDHPELATMEGILANPGLVGDRFHNCPDGWGCKVTNEHLAQAYDLAGAGLEVFDHGSGETLAAAIAAAYESKEPWFGYYWAPTSVLGKYPMVKIDLGTFDKAIHDCNAAEECATPGKSSYPPAEVITAVTTDFESRQPEIAELMSHVSFTNEQMSKILAWQEDNNASSEETAVHFLTNYPDVWSTWLSEVARERLSALLQ</sequence>
<reference evidence="3 4" key="1">
    <citation type="submission" date="2016-12" db="EMBL/GenBank/DDBJ databases">
        <authorList>
            <person name="Song W.-J."/>
            <person name="Kurnit D.M."/>
        </authorList>
    </citation>
    <scope>NUCLEOTIDE SEQUENCE [LARGE SCALE GENOMIC DNA]</scope>
    <source>
        <strain evidence="3 4">IMCC3135</strain>
    </source>
</reference>
<gene>
    <name evidence="3" type="ORF">IMCC3135_15540</name>
</gene>
<proteinExistence type="predicted"/>
<dbReference type="Proteomes" id="UP000250079">
    <property type="component" value="Chromosome"/>
</dbReference>
<dbReference type="Pfam" id="PF04069">
    <property type="entry name" value="OpuAC"/>
    <property type="match status" value="1"/>
</dbReference>
<dbReference type="CDD" id="cd13641">
    <property type="entry name" value="PBP2_HisX_like"/>
    <property type="match status" value="1"/>
</dbReference>
<dbReference type="SUPFAM" id="SSF53850">
    <property type="entry name" value="Periplasmic binding protein-like II"/>
    <property type="match status" value="1"/>
</dbReference>
<feature type="signal peptide" evidence="1">
    <location>
        <begin position="1"/>
        <end position="24"/>
    </location>
</feature>
<dbReference type="InterPro" id="IPR007210">
    <property type="entry name" value="ABC_Gly_betaine_transp_sub-bd"/>
</dbReference>
<feature type="chain" id="PRO_5016448438" description="ABC-type glycine betaine transport system substrate-binding domain-containing protein" evidence="1">
    <location>
        <begin position="25"/>
        <end position="323"/>
    </location>
</feature>
<evidence type="ECO:0000259" key="2">
    <source>
        <dbReference type="Pfam" id="PF04069"/>
    </source>
</evidence>
<keyword evidence="4" id="KW-1185">Reference proteome</keyword>
<evidence type="ECO:0000313" key="4">
    <source>
        <dbReference type="Proteomes" id="UP000250079"/>
    </source>
</evidence>
<accession>A0A2Z2NWJ1</accession>
<name>A0A2Z2NWJ1_9GAMM</name>
<evidence type="ECO:0000256" key="1">
    <source>
        <dbReference type="SAM" id="SignalP"/>
    </source>
</evidence>
<dbReference type="Gene3D" id="3.10.105.10">
    <property type="entry name" value="Dipeptide-binding Protein, Domain 3"/>
    <property type="match status" value="1"/>
</dbReference>
<dbReference type="OrthoDB" id="9786266at2"/>
<dbReference type="Gene3D" id="3.40.190.100">
    <property type="entry name" value="Glycine betaine-binding periplasmic protein, domain 2"/>
    <property type="match status" value="1"/>
</dbReference>
<dbReference type="KEGG" id="gai:IMCC3135_15540"/>
<dbReference type="GO" id="GO:0043190">
    <property type="term" value="C:ATP-binding cassette (ABC) transporter complex"/>
    <property type="evidence" value="ECO:0007669"/>
    <property type="project" value="InterPro"/>
</dbReference>
<dbReference type="AlphaFoldDB" id="A0A2Z2NWJ1"/>
<organism evidence="3 4">
    <name type="scientific">Granulosicoccus antarcticus IMCC3135</name>
    <dbReference type="NCBI Taxonomy" id="1192854"/>
    <lineage>
        <taxon>Bacteria</taxon>
        <taxon>Pseudomonadati</taxon>
        <taxon>Pseudomonadota</taxon>
        <taxon>Gammaproteobacteria</taxon>
        <taxon>Chromatiales</taxon>
        <taxon>Granulosicoccaceae</taxon>
        <taxon>Granulosicoccus</taxon>
    </lineage>
</organism>
<feature type="domain" description="ABC-type glycine betaine transport system substrate-binding" evidence="2">
    <location>
        <begin position="28"/>
        <end position="300"/>
    </location>
</feature>
<evidence type="ECO:0000313" key="3">
    <source>
        <dbReference type="EMBL" id="ASJ73190.1"/>
    </source>
</evidence>
<protein>
    <recommendedName>
        <fullName evidence="2">ABC-type glycine betaine transport system substrate-binding domain-containing protein</fullName>
    </recommendedName>
</protein>
<keyword evidence="1" id="KW-0732">Signal</keyword>
<dbReference type="EMBL" id="CP018632">
    <property type="protein sequence ID" value="ASJ73190.1"/>
    <property type="molecule type" value="Genomic_DNA"/>
</dbReference>